<protein>
    <submittedName>
        <fullName evidence="1">Uncharacterized protein</fullName>
    </submittedName>
</protein>
<dbReference type="Proteomes" id="UP000799754">
    <property type="component" value="Unassembled WGS sequence"/>
</dbReference>
<proteinExistence type="predicted"/>
<dbReference type="EMBL" id="MU006719">
    <property type="protein sequence ID" value="KAF2626973.1"/>
    <property type="molecule type" value="Genomic_DNA"/>
</dbReference>
<gene>
    <name evidence="1" type="ORF">BU25DRAFT_459214</name>
</gene>
<sequence length="94" mass="11205">MEKRSRWTELSSRRSSYLLYELIDRPTSTAVYRGPLASLNKTLKTFNDFPELAFKVERMWFRRFYTAETNRLTADMLQNCMNLASLSIPWTTIR</sequence>
<evidence type="ECO:0000313" key="2">
    <source>
        <dbReference type="Proteomes" id="UP000799754"/>
    </source>
</evidence>
<name>A0ACB6RYX7_9PLEO</name>
<organism evidence="1 2">
    <name type="scientific">Macroventuria anomochaeta</name>
    <dbReference type="NCBI Taxonomy" id="301207"/>
    <lineage>
        <taxon>Eukaryota</taxon>
        <taxon>Fungi</taxon>
        <taxon>Dikarya</taxon>
        <taxon>Ascomycota</taxon>
        <taxon>Pezizomycotina</taxon>
        <taxon>Dothideomycetes</taxon>
        <taxon>Pleosporomycetidae</taxon>
        <taxon>Pleosporales</taxon>
        <taxon>Pleosporineae</taxon>
        <taxon>Didymellaceae</taxon>
        <taxon>Macroventuria</taxon>
    </lineage>
</organism>
<keyword evidence="2" id="KW-1185">Reference proteome</keyword>
<evidence type="ECO:0000313" key="1">
    <source>
        <dbReference type="EMBL" id="KAF2626973.1"/>
    </source>
</evidence>
<accession>A0ACB6RYX7</accession>
<comment type="caution">
    <text evidence="1">The sequence shown here is derived from an EMBL/GenBank/DDBJ whole genome shotgun (WGS) entry which is preliminary data.</text>
</comment>
<reference evidence="1" key="1">
    <citation type="journal article" date="2020" name="Stud. Mycol.">
        <title>101 Dothideomycetes genomes: a test case for predicting lifestyles and emergence of pathogens.</title>
        <authorList>
            <person name="Haridas S."/>
            <person name="Albert R."/>
            <person name="Binder M."/>
            <person name="Bloem J."/>
            <person name="Labutti K."/>
            <person name="Salamov A."/>
            <person name="Andreopoulos B."/>
            <person name="Baker S."/>
            <person name="Barry K."/>
            <person name="Bills G."/>
            <person name="Bluhm B."/>
            <person name="Cannon C."/>
            <person name="Castanera R."/>
            <person name="Culley D."/>
            <person name="Daum C."/>
            <person name="Ezra D."/>
            <person name="Gonzalez J."/>
            <person name="Henrissat B."/>
            <person name="Kuo A."/>
            <person name="Liang C."/>
            <person name="Lipzen A."/>
            <person name="Lutzoni F."/>
            <person name="Magnuson J."/>
            <person name="Mondo S."/>
            <person name="Nolan M."/>
            <person name="Ohm R."/>
            <person name="Pangilinan J."/>
            <person name="Park H.-J."/>
            <person name="Ramirez L."/>
            <person name="Alfaro M."/>
            <person name="Sun H."/>
            <person name="Tritt A."/>
            <person name="Yoshinaga Y."/>
            <person name="Zwiers L.-H."/>
            <person name="Turgeon B."/>
            <person name="Goodwin S."/>
            <person name="Spatafora J."/>
            <person name="Crous P."/>
            <person name="Grigoriev I."/>
        </authorList>
    </citation>
    <scope>NUCLEOTIDE SEQUENCE</scope>
    <source>
        <strain evidence="1">CBS 525.71</strain>
    </source>
</reference>